<gene>
    <name evidence="3" type="ORF">BDQ12DRAFT_586392</name>
</gene>
<dbReference type="OrthoDB" id="1431247at2759"/>
<dbReference type="AlphaFoldDB" id="A0A5C3MKA5"/>
<dbReference type="Gene3D" id="2.60.40.790">
    <property type="match status" value="1"/>
</dbReference>
<dbReference type="InterPro" id="IPR008978">
    <property type="entry name" value="HSP20-like_chaperone"/>
</dbReference>
<dbReference type="CDD" id="cd06464">
    <property type="entry name" value="ACD_sHsps-like"/>
    <property type="match status" value="1"/>
</dbReference>
<dbReference type="PROSITE" id="PS01031">
    <property type="entry name" value="SHSP"/>
    <property type="match status" value="1"/>
</dbReference>
<dbReference type="InterPro" id="IPR002068">
    <property type="entry name" value="A-crystallin/Hsp20_dom"/>
</dbReference>
<accession>A0A5C3MKA5</accession>
<sequence>HHSFLSAGPTVESVIEVETLQCEYKLHVPLPGFKRDGITLASKRRRVLHVVADRWDNGGGHFERRVAFGYDADLGQVKAEFDGEVLHVIVPRR</sequence>
<evidence type="ECO:0000256" key="1">
    <source>
        <dbReference type="PROSITE-ProRule" id="PRU00285"/>
    </source>
</evidence>
<comment type="similarity">
    <text evidence="1">Belongs to the small heat shock protein (HSP20) family.</text>
</comment>
<dbReference type="EMBL" id="ML213590">
    <property type="protein sequence ID" value="TFK44328.1"/>
    <property type="molecule type" value="Genomic_DNA"/>
</dbReference>
<keyword evidence="4" id="KW-1185">Reference proteome</keyword>
<name>A0A5C3MKA5_9AGAR</name>
<dbReference type="SUPFAM" id="SSF49764">
    <property type="entry name" value="HSP20-like chaperones"/>
    <property type="match status" value="1"/>
</dbReference>
<evidence type="ECO:0000313" key="4">
    <source>
        <dbReference type="Proteomes" id="UP000308652"/>
    </source>
</evidence>
<evidence type="ECO:0000259" key="2">
    <source>
        <dbReference type="PROSITE" id="PS01031"/>
    </source>
</evidence>
<reference evidence="3 4" key="1">
    <citation type="journal article" date="2019" name="Nat. Ecol. Evol.">
        <title>Megaphylogeny resolves global patterns of mushroom evolution.</title>
        <authorList>
            <person name="Varga T."/>
            <person name="Krizsan K."/>
            <person name="Foldi C."/>
            <person name="Dima B."/>
            <person name="Sanchez-Garcia M."/>
            <person name="Sanchez-Ramirez S."/>
            <person name="Szollosi G.J."/>
            <person name="Szarkandi J.G."/>
            <person name="Papp V."/>
            <person name="Albert L."/>
            <person name="Andreopoulos W."/>
            <person name="Angelini C."/>
            <person name="Antonin V."/>
            <person name="Barry K.W."/>
            <person name="Bougher N.L."/>
            <person name="Buchanan P."/>
            <person name="Buyck B."/>
            <person name="Bense V."/>
            <person name="Catcheside P."/>
            <person name="Chovatia M."/>
            <person name="Cooper J."/>
            <person name="Damon W."/>
            <person name="Desjardin D."/>
            <person name="Finy P."/>
            <person name="Geml J."/>
            <person name="Haridas S."/>
            <person name="Hughes K."/>
            <person name="Justo A."/>
            <person name="Karasinski D."/>
            <person name="Kautmanova I."/>
            <person name="Kiss B."/>
            <person name="Kocsube S."/>
            <person name="Kotiranta H."/>
            <person name="LaButti K.M."/>
            <person name="Lechner B.E."/>
            <person name="Liimatainen K."/>
            <person name="Lipzen A."/>
            <person name="Lukacs Z."/>
            <person name="Mihaltcheva S."/>
            <person name="Morgado L.N."/>
            <person name="Niskanen T."/>
            <person name="Noordeloos M.E."/>
            <person name="Ohm R.A."/>
            <person name="Ortiz-Santana B."/>
            <person name="Ovrebo C."/>
            <person name="Racz N."/>
            <person name="Riley R."/>
            <person name="Savchenko A."/>
            <person name="Shiryaev A."/>
            <person name="Soop K."/>
            <person name="Spirin V."/>
            <person name="Szebenyi C."/>
            <person name="Tomsovsky M."/>
            <person name="Tulloss R.E."/>
            <person name="Uehling J."/>
            <person name="Grigoriev I.V."/>
            <person name="Vagvolgyi C."/>
            <person name="Papp T."/>
            <person name="Martin F.M."/>
            <person name="Miettinen O."/>
            <person name="Hibbett D.S."/>
            <person name="Nagy L.G."/>
        </authorList>
    </citation>
    <scope>NUCLEOTIDE SEQUENCE [LARGE SCALE GENOMIC DNA]</scope>
    <source>
        <strain evidence="3 4">CBS 166.37</strain>
    </source>
</reference>
<proteinExistence type="inferred from homology"/>
<feature type="non-terminal residue" evidence="3">
    <location>
        <position position="1"/>
    </location>
</feature>
<protein>
    <recommendedName>
        <fullName evidence="2">SHSP domain-containing protein</fullName>
    </recommendedName>
</protein>
<feature type="domain" description="SHSP" evidence="2">
    <location>
        <begin position="5"/>
        <end position="93"/>
    </location>
</feature>
<organism evidence="3 4">
    <name type="scientific">Crucibulum laeve</name>
    <dbReference type="NCBI Taxonomy" id="68775"/>
    <lineage>
        <taxon>Eukaryota</taxon>
        <taxon>Fungi</taxon>
        <taxon>Dikarya</taxon>
        <taxon>Basidiomycota</taxon>
        <taxon>Agaricomycotina</taxon>
        <taxon>Agaricomycetes</taxon>
        <taxon>Agaricomycetidae</taxon>
        <taxon>Agaricales</taxon>
        <taxon>Agaricineae</taxon>
        <taxon>Nidulariaceae</taxon>
        <taxon>Crucibulum</taxon>
    </lineage>
</organism>
<feature type="non-terminal residue" evidence="3">
    <location>
        <position position="93"/>
    </location>
</feature>
<dbReference type="Proteomes" id="UP000308652">
    <property type="component" value="Unassembled WGS sequence"/>
</dbReference>
<evidence type="ECO:0000313" key="3">
    <source>
        <dbReference type="EMBL" id="TFK44328.1"/>
    </source>
</evidence>